<protein>
    <submittedName>
        <fullName evidence="1">Glutaredoxin family protein</fullName>
    </submittedName>
</protein>
<keyword evidence="2" id="KW-1185">Reference proteome</keyword>
<evidence type="ECO:0000313" key="1">
    <source>
        <dbReference type="EMBL" id="QIK73816.1"/>
    </source>
</evidence>
<sequence length="81" mass="9027">MTFPGDRVVVLVRQGCHLCDDAVVTIGEVCAQRDIAWSAVDVDTDPELQARYTDHVPVTFVDGEQHSLWFVDRDRLVAALS</sequence>
<dbReference type="AlphaFoldDB" id="A0A6G7YAW0"/>
<name>A0A6G7YAW0_9ACTN</name>
<gene>
    <name evidence="1" type="ORF">G7070_05040</name>
</gene>
<dbReference type="SUPFAM" id="SSF52833">
    <property type="entry name" value="Thioredoxin-like"/>
    <property type="match status" value="1"/>
</dbReference>
<dbReference type="Proteomes" id="UP000501058">
    <property type="component" value="Chromosome"/>
</dbReference>
<organism evidence="1 2">
    <name type="scientific">Propioniciclava coleopterorum</name>
    <dbReference type="NCBI Taxonomy" id="2714937"/>
    <lineage>
        <taxon>Bacteria</taxon>
        <taxon>Bacillati</taxon>
        <taxon>Actinomycetota</taxon>
        <taxon>Actinomycetes</taxon>
        <taxon>Propionibacteriales</taxon>
        <taxon>Propionibacteriaceae</taxon>
        <taxon>Propioniciclava</taxon>
    </lineage>
</organism>
<dbReference type="InterPro" id="IPR008554">
    <property type="entry name" value="Glutaredoxin-like"/>
</dbReference>
<dbReference type="Pfam" id="PF05768">
    <property type="entry name" value="Glrx-like"/>
    <property type="match status" value="1"/>
</dbReference>
<evidence type="ECO:0000313" key="2">
    <source>
        <dbReference type="Proteomes" id="UP000501058"/>
    </source>
</evidence>
<dbReference type="KEGG" id="prv:G7070_05040"/>
<reference evidence="1 2" key="1">
    <citation type="submission" date="2020-03" db="EMBL/GenBank/DDBJ databases">
        <title>Propioniciclava sp. nov., isolated from Hydrophilus acuminatus.</title>
        <authorList>
            <person name="Hyun D.-W."/>
            <person name="Bae J.-W."/>
        </authorList>
    </citation>
    <scope>NUCLEOTIDE SEQUENCE [LARGE SCALE GENOMIC DNA]</scope>
    <source>
        <strain evidence="1 2">HDW11</strain>
    </source>
</reference>
<dbReference type="Gene3D" id="3.40.30.10">
    <property type="entry name" value="Glutaredoxin"/>
    <property type="match status" value="1"/>
</dbReference>
<accession>A0A6G7YAW0</accession>
<dbReference type="EMBL" id="CP049865">
    <property type="protein sequence ID" value="QIK73816.1"/>
    <property type="molecule type" value="Genomic_DNA"/>
</dbReference>
<proteinExistence type="predicted"/>
<dbReference type="InterPro" id="IPR036249">
    <property type="entry name" value="Thioredoxin-like_sf"/>
</dbReference>